<keyword evidence="8" id="KW-0812">Transmembrane</keyword>
<organism evidence="10 11">
    <name type="scientific">Algoriphagus aestuariicola</name>
    <dbReference type="NCBI Taxonomy" id="1852016"/>
    <lineage>
        <taxon>Bacteria</taxon>
        <taxon>Pseudomonadati</taxon>
        <taxon>Bacteroidota</taxon>
        <taxon>Cytophagia</taxon>
        <taxon>Cytophagales</taxon>
        <taxon>Cyclobacteriaceae</taxon>
        <taxon>Algoriphagus</taxon>
    </lineage>
</organism>
<dbReference type="Pfam" id="PF20142">
    <property type="entry name" value="Scaffold"/>
    <property type="match status" value="1"/>
</dbReference>
<name>A0ABS3BKF8_9BACT</name>
<dbReference type="PANTHER" id="PTHR41533:SF2">
    <property type="entry name" value="BLR7131 PROTEIN"/>
    <property type="match status" value="1"/>
</dbReference>
<sequence length="550" mass="62330">MNKKIVIPIAAAIVLVVGLFWILGNSDPEISAELEQSLLSEDTNLLESGQTDQIRSFYASREFESIWLDGNGLSAKGKHLLEQIEDSKYDGLQPSDYHLEEIIALSSNPKKDKKKFRNLSDGEKVRLELLLTDGFFMLAHDLEKGKVNPSALDSSWRFEEKKTDSDYLKLLEDIADGGSVDKAFAKLYPTSDLYAKGREAIKELYEIQQTDTLEWDFARVDGAIKVGEKHPAIPILRKRLVFWDFLKPYDADEPTHFDSTMFAGLQKYQASNGMKPDGVIGALVAESLNKSPQDFIDIASVNMERLRWMPEIDWAQEMVLVNVANYQLDYLQDSDTAFTAKVIVGKEYNESPSFAAPMSYIVFSPYWNVPPSITADEIVPAVQKNPDYLSEKNMEVVDEKGELVKASRVNWSKSEGYRIRQKPGGDNSLGLVKFMFPNEYNIYIHDTPARSLFEKETRALSHGCIRIQHPDQFARVLLDDPEWSEEKILEAMSKGEEQTVNLDRKIPVVLLYMTFWAGKDGKANFRSDVYGRDATLLKALRSKKSSLDQA</sequence>
<evidence type="ECO:0000259" key="9">
    <source>
        <dbReference type="PROSITE" id="PS52029"/>
    </source>
</evidence>
<keyword evidence="8" id="KW-0472">Membrane</keyword>
<comment type="pathway">
    <text evidence="1 7">Cell wall biogenesis; peptidoglycan biosynthesis.</text>
</comment>
<evidence type="ECO:0000313" key="10">
    <source>
        <dbReference type="EMBL" id="MBN7799779.1"/>
    </source>
</evidence>
<feature type="active site" description="Proton donor/acceptor" evidence="7">
    <location>
        <position position="445"/>
    </location>
</feature>
<dbReference type="SUPFAM" id="SSF141523">
    <property type="entry name" value="L,D-transpeptidase catalytic domain-like"/>
    <property type="match status" value="1"/>
</dbReference>
<keyword evidence="8" id="KW-1133">Transmembrane helix</keyword>
<dbReference type="PANTHER" id="PTHR41533">
    <property type="entry name" value="L,D-TRANSPEPTIDASE HI_1667-RELATED"/>
    <property type="match status" value="1"/>
</dbReference>
<reference evidence="10 11" key="1">
    <citation type="submission" date="2021-03" db="EMBL/GenBank/DDBJ databases">
        <title>novel species isolated from a fishpond in China.</title>
        <authorList>
            <person name="Lu H."/>
            <person name="Cai Z."/>
        </authorList>
    </citation>
    <scope>NUCLEOTIDE SEQUENCE [LARGE SCALE GENOMIC DNA]</scope>
    <source>
        <strain evidence="10 11">JCM 31546</strain>
    </source>
</reference>
<dbReference type="Proteomes" id="UP000664698">
    <property type="component" value="Unassembled WGS sequence"/>
</dbReference>
<proteinExistence type="inferred from homology"/>
<dbReference type="InterPro" id="IPR038063">
    <property type="entry name" value="Transpep_catalytic_dom"/>
</dbReference>
<evidence type="ECO:0000256" key="3">
    <source>
        <dbReference type="ARBA" id="ARBA00022679"/>
    </source>
</evidence>
<keyword evidence="4 7" id="KW-0133">Cell shape</keyword>
<evidence type="ECO:0000256" key="5">
    <source>
        <dbReference type="ARBA" id="ARBA00022984"/>
    </source>
</evidence>
<dbReference type="InterPro" id="IPR005490">
    <property type="entry name" value="LD_TPept_cat_dom"/>
</dbReference>
<feature type="domain" description="L,D-TPase catalytic" evidence="9">
    <location>
        <begin position="317"/>
        <end position="489"/>
    </location>
</feature>
<dbReference type="Gene3D" id="1.10.101.10">
    <property type="entry name" value="PGBD-like superfamily/PGBD"/>
    <property type="match status" value="1"/>
</dbReference>
<evidence type="ECO:0000256" key="8">
    <source>
        <dbReference type="SAM" id="Phobius"/>
    </source>
</evidence>
<dbReference type="SUPFAM" id="SSF47090">
    <property type="entry name" value="PGBD-like"/>
    <property type="match status" value="1"/>
</dbReference>
<dbReference type="InterPro" id="IPR045380">
    <property type="entry name" value="LD_TPept_scaffold_dom"/>
</dbReference>
<evidence type="ECO:0000256" key="6">
    <source>
        <dbReference type="ARBA" id="ARBA00023316"/>
    </source>
</evidence>
<dbReference type="PROSITE" id="PS52029">
    <property type="entry name" value="LD_TPASE"/>
    <property type="match status" value="1"/>
</dbReference>
<keyword evidence="11" id="KW-1185">Reference proteome</keyword>
<evidence type="ECO:0000256" key="4">
    <source>
        <dbReference type="ARBA" id="ARBA00022960"/>
    </source>
</evidence>
<dbReference type="Pfam" id="PF03734">
    <property type="entry name" value="YkuD"/>
    <property type="match status" value="1"/>
</dbReference>
<comment type="caution">
    <text evidence="10">The sequence shown here is derived from an EMBL/GenBank/DDBJ whole genome shotgun (WGS) entry which is preliminary data.</text>
</comment>
<feature type="active site" description="Nucleophile" evidence="7">
    <location>
        <position position="464"/>
    </location>
</feature>
<accession>A0ABS3BKF8</accession>
<dbReference type="RefSeq" id="WP_206567756.1">
    <property type="nucleotide sequence ID" value="NZ_JAFKCW010000001.1"/>
</dbReference>
<feature type="transmembrane region" description="Helical" evidence="8">
    <location>
        <begin position="5"/>
        <end position="24"/>
    </location>
</feature>
<evidence type="ECO:0000256" key="1">
    <source>
        <dbReference type="ARBA" id="ARBA00004752"/>
    </source>
</evidence>
<keyword evidence="6 7" id="KW-0961">Cell wall biogenesis/degradation</keyword>
<evidence type="ECO:0000256" key="2">
    <source>
        <dbReference type="ARBA" id="ARBA00005992"/>
    </source>
</evidence>
<gene>
    <name evidence="10" type="ORF">J0A67_02850</name>
</gene>
<comment type="similarity">
    <text evidence="2">Belongs to the YkuD family.</text>
</comment>
<dbReference type="InterPro" id="IPR036366">
    <property type="entry name" value="PGBDSf"/>
</dbReference>
<evidence type="ECO:0000313" key="11">
    <source>
        <dbReference type="Proteomes" id="UP000664698"/>
    </source>
</evidence>
<dbReference type="InterPro" id="IPR036365">
    <property type="entry name" value="PGBD-like_sf"/>
</dbReference>
<keyword evidence="3" id="KW-0808">Transferase</keyword>
<dbReference type="Gene3D" id="2.40.440.10">
    <property type="entry name" value="L,D-transpeptidase catalytic domain-like"/>
    <property type="match status" value="1"/>
</dbReference>
<dbReference type="InterPro" id="IPR052905">
    <property type="entry name" value="LD-transpeptidase_YkuD-like"/>
</dbReference>
<dbReference type="CDD" id="cd16913">
    <property type="entry name" value="YkuD_like"/>
    <property type="match status" value="1"/>
</dbReference>
<dbReference type="EMBL" id="JAFKCW010000001">
    <property type="protein sequence ID" value="MBN7799779.1"/>
    <property type="molecule type" value="Genomic_DNA"/>
</dbReference>
<evidence type="ECO:0000256" key="7">
    <source>
        <dbReference type="PROSITE-ProRule" id="PRU01373"/>
    </source>
</evidence>
<keyword evidence="5 7" id="KW-0573">Peptidoglycan synthesis</keyword>
<protein>
    <submittedName>
        <fullName evidence="10">L,D-transpeptidase family protein</fullName>
    </submittedName>
</protein>